<evidence type="ECO:0000259" key="5">
    <source>
        <dbReference type="Pfam" id="PF00501"/>
    </source>
</evidence>
<dbReference type="InterPro" id="IPR045851">
    <property type="entry name" value="AMP-bd_C_sf"/>
</dbReference>
<evidence type="ECO:0000313" key="8">
    <source>
        <dbReference type="Proteomes" id="UP001353858"/>
    </source>
</evidence>
<dbReference type="PROSITE" id="PS00455">
    <property type="entry name" value="AMP_BINDING"/>
    <property type="match status" value="1"/>
</dbReference>
<dbReference type="Pfam" id="PF13193">
    <property type="entry name" value="AMP-binding_C"/>
    <property type="match status" value="1"/>
</dbReference>
<evidence type="ECO:0000256" key="2">
    <source>
        <dbReference type="ARBA" id="ARBA00006432"/>
    </source>
</evidence>
<dbReference type="Gene3D" id="3.40.50.12780">
    <property type="entry name" value="N-terminal domain of ligase-like"/>
    <property type="match status" value="1"/>
</dbReference>
<evidence type="ECO:0000259" key="6">
    <source>
        <dbReference type="Pfam" id="PF13193"/>
    </source>
</evidence>
<sequence length="537" mass="60809">MALSREEKIINVPPLDFTPDPRGIGCVLFDSMLKYQNNVAQIDGLNGKEDLYRSLLQRSVRVALALQKRGIQYGDVVCLFTYNHLDSCTPVLAALFIGAITVGIDEDSKKDESTYVFSKVKPKIVFTVHQMGRMLESALKKTSQTAEIVVFGKSDKYVSFSEFLNPDVNEECFLPVPAKAITDTAMIFFTSGSTGLPKPMCHNHVSILYQNNNLICANYDWTVSLEYTSPCWSIFFFFLIVTTTLGNTRLIYNAFNKTKIWDFAKYKTTFLFLSNSEIMTACKVGRPKDLSLSHLKYVMTGGNVLSETQLIAIKSLFWEADILFTYGQSEVPSFLTGFKPMFKNDRKLMQKKITSVGLGCPGISYKIVSVDNEKILGQNELGELRIKTVFSLGLLYNMDSSNLFDSDGWLKTGDLAYYDEDKCFYIVGRIKDMFKYQSFRIIPSTIEKVLLLHPAVENAIVIGVPHEIDGEHPMGVVLLKDEFKHVPAKQIEKFVKRRVHFSHRLRAGVKILEEFVKTSTNKVNKKVMRDLIIEGKL</sequence>
<evidence type="ECO:0000256" key="4">
    <source>
        <dbReference type="ARBA" id="ARBA00023140"/>
    </source>
</evidence>
<dbReference type="EMBL" id="JARPUR010000007">
    <property type="protein sequence ID" value="KAK4873441.1"/>
    <property type="molecule type" value="Genomic_DNA"/>
</dbReference>
<dbReference type="Gene3D" id="3.30.300.30">
    <property type="match status" value="1"/>
</dbReference>
<keyword evidence="3" id="KW-0436">Ligase</keyword>
<name>A0AAN7P3G1_9COLE</name>
<dbReference type="PANTHER" id="PTHR24096:SF149">
    <property type="entry name" value="AMP-BINDING DOMAIN-CONTAINING PROTEIN-RELATED"/>
    <property type="match status" value="1"/>
</dbReference>
<dbReference type="Pfam" id="PF00501">
    <property type="entry name" value="AMP-binding"/>
    <property type="match status" value="1"/>
</dbReference>
<dbReference type="InterPro" id="IPR042099">
    <property type="entry name" value="ANL_N_sf"/>
</dbReference>
<organism evidence="7 8">
    <name type="scientific">Aquatica leii</name>
    <dbReference type="NCBI Taxonomy" id="1421715"/>
    <lineage>
        <taxon>Eukaryota</taxon>
        <taxon>Metazoa</taxon>
        <taxon>Ecdysozoa</taxon>
        <taxon>Arthropoda</taxon>
        <taxon>Hexapoda</taxon>
        <taxon>Insecta</taxon>
        <taxon>Pterygota</taxon>
        <taxon>Neoptera</taxon>
        <taxon>Endopterygota</taxon>
        <taxon>Coleoptera</taxon>
        <taxon>Polyphaga</taxon>
        <taxon>Elateriformia</taxon>
        <taxon>Elateroidea</taxon>
        <taxon>Lampyridae</taxon>
        <taxon>Luciolinae</taxon>
        <taxon>Aquatica</taxon>
    </lineage>
</organism>
<feature type="domain" description="AMP-dependent synthetase/ligase" evidence="5">
    <location>
        <begin position="37"/>
        <end position="387"/>
    </location>
</feature>
<comment type="similarity">
    <text evidence="2">Belongs to the ATP-dependent AMP-binding enzyme family.</text>
</comment>
<dbReference type="InterPro" id="IPR000873">
    <property type="entry name" value="AMP-dep_synth/lig_dom"/>
</dbReference>
<proteinExistence type="inferred from homology"/>
<dbReference type="PANTHER" id="PTHR24096">
    <property type="entry name" value="LONG-CHAIN-FATTY-ACID--COA LIGASE"/>
    <property type="match status" value="1"/>
</dbReference>
<dbReference type="Proteomes" id="UP001353858">
    <property type="component" value="Unassembled WGS sequence"/>
</dbReference>
<dbReference type="SUPFAM" id="SSF56801">
    <property type="entry name" value="Acetyl-CoA synthetase-like"/>
    <property type="match status" value="1"/>
</dbReference>
<accession>A0AAN7P3G1</accession>
<evidence type="ECO:0000313" key="7">
    <source>
        <dbReference type="EMBL" id="KAK4873441.1"/>
    </source>
</evidence>
<dbReference type="GO" id="GO:0016405">
    <property type="term" value="F:CoA-ligase activity"/>
    <property type="evidence" value="ECO:0007669"/>
    <property type="project" value="TreeGrafter"/>
</dbReference>
<dbReference type="GO" id="GO:0005777">
    <property type="term" value="C:peroxisome"/>
    <property type="evidence" value="ECO:0007669"/>
    <property type="project" value="UniProtKB-SubCell"/>
</dbReference>
<reference evidence="8" key="1">
    <citation type="submission" date="2023-01" db="EMBL/GenBank/DDBJ databases">
        <title>Key to firefly adult light organ development and bioluminescence: homeobox transcription factors regulate luciferase expression and transportation to peroxisome.</title>
        <authorList>
            <person name="Fu X."/>
        </authorList>
    </citation>
    <scope>NUCLEOTIDE SEQUENCE [LARGE SCALE GENOMIC DNA]</scope>
</reference>
<gene>
    <name evidence="7" type="ORF">RN001_015470</name>
</gene>
<keyword evidence="4" id="KW-0576">Peroxisome</keyword>
<dbReference type="AlphaFoldDB" id="A0AAN7P3G1"/>
<comment type="subcellular location">
    <subcellularLocation>
        <location evidence="1">Peroxisome</location>
    </subcellularLocation>
</comment>
<keyword evidence="8" id="KW-1185">Reference proteome</keyword>
<evidence type="ECO:0000256" key="3">
    <source>
        <dbReference type="ARBA" id="ARBA00022598"/>
    </source>
</evidence>
<comment type="caution">
    <text evidence="7">The sequence shown here is derived from an EMBL/GenBank/DDBJ whole genome shotgun (WGS) entry which is preliminary data.</text>
</comment>
<feature type="domain" description="AMP-binding enzyme C-terminal" evidence="6">
    <location>
        <begin position="446"/>
        <end position="522"/>
    </location>
</feature>
<evidence type="ECO:0000256" key="1">
    <source>
        <dbReference type="ARBA" id="ARBA00004275"/>
    </source>
</evidence>
<dbReference type="InterPro" id="IPR020845">
    <property type="entry name" value="AMP-binding_CS"/>
</dbReference>
<protein>
    <submittedName>
        <fullName evidence="7">Uncharacterized protein</fullName>
    </submittedName>
</protein>
<dbReference type="InterPro" id="IPR025110">
    <property type="entry name" value="AMP-bd_C"/>
</dbReference>